<dbReference type="RefSeq" id="WP_057625403.1">
    <property type="nucleotide sequence ID" value="NZ_LKHV02000002.1"/>
</dbReference>
<dbReference type="EMBL" id="LKHV01000016">
    <property type="protein sequence ID" value="KRG17445.1"/>
    <property type="molecule type" value="Genomic_DNA"/>
</dbReference>
<reference evidence="2" key="3">
    <citation type="submission" date="2021-06" db="EMBL/GenBank/DDBJ databases">
        <title>Genomic Description and Analysis of Intracellular Bacteria, Candidatus Berkiella cookevillensis and Candidatus Berkiella aquae.</title>
        <authorList>
            <person name="Kidane D.T."/>
            <person name="Mehari Y.T."/>
            <person name="Rice F.C."/>
            <person name="Arivett B.A."/>
            <person name="Farone A.L."/>
            <person name="Berk S.G."/>
            <person name="Farone M.B."/>
        </authorList>
    </citation>
    <scope>NUCLEOTIDE SEQUENCE</scope>
    <source>
        <strain evidence="2">CC99</strain>
    </source>
</reference>
<accession>A0A0Q9Y9N6</accession>
<name>A0A0Q9Y9N6_9GAMM</name>
<dbReference type="EMBL" id="LKHV02000002">
    <property type="protein sequence ID" value="MCS5709794.1"/>
    <property type="molecule type" value="Genomic_DNA"/>
</dbReference>
<evidence type="ECO:0000313" key="2">
    <source>
        <dbReference type="EMBL" id="MCS5709794.1"/>
    </source>
</evidence>
<dbReference type="Proteomes" id="UP000051494">
    <property type="component" value="Unassembled WGS sequence"/>
</dbReference>
<keyword evidence="3" id="KW-1185">Reference proteome</keyword>
<comment type="caution">
    <text evidence="1">The sequence shown here is derived from an EMBL/GenBank/DDBJ whole genome shotgun (WGS) entry which is preliminary data.</text>
</comment>
<reference evidence="2" key="2">
    <citation type="journal article" date="2016" name="Genome Announc.">
        <title>Draft Genome Sequences of Two Novel Amoeba-Resistant Intranuclear Bacteria, 'Candidatus Berkiella cookevillensis' and 'Candidatus Berkiella aquae'.</title>
        <authorList>
            <person name="Mehari Y.T."/>
            <person name="Arivett B.A."/>
            <person name="Farone A.L."/>
            <person name="Gunderson J.H."/>
            <person name="Farone M.B."/>
        </authorList>
    </citation>
    <scope>NUCLEOTIDE SEQUENCE</scope>
    <source>
        <strain evidence="2">CC99</strain>
    </source>
</reference>
<proteinExistence type="predicted"/>
<reference evidence="1" key="1">
    <citation type="submission" date="2015-09" db="EMBL/GenBank/DDBJ databases">
        <title>Draft Genome Sequences of Two Novel Amoeba-resistant Intranuclear Bacteria, Candidatus Berkiella cookevillensis and Candidatus Berkiella aquae.</title>
        <authorList>
            <person name="Mehari Y.T."/>
            <person name="Arivett B.A."/>
            <person name="Farone A.L."/>
            <person name="Gunderson J.H."/>
            <person name="Farone M.B."/>
        </authorList>
    </citation>
    <scope>NUCLEOTIDE SEQUENCE [LARGE SCALE GENOMIC DNA]</scope>
    <source>
        <strain evidence="1">CC99</strain>
    </source>
</reference>
<dbReference type="AlphaFoldDB" id="A0A0Q9Y9N6"/>
<evidence type="ECO:0000313" key="1">
    <source>
        <dbReference type="EMBL" id="KRG17445.1"/>
    </source>
</evidence>
<organism evidence="1">
    <name type="scientific">Candidatus Berkiella cookevillensis</name>
    <dbReference type="NCBI Taxonomy" id="437022"/>
    <lineage>
        <taxon>Bacteria</taxon>
        <taxon>Pseudomonadati</taxon>
        <taxon>Pseudomonadota</taxon>
        <taxon>Gammaproteobacteria</taxon>
        <taxon>Candidatus Berkiellales</taxon>
        <taxon>Candidatus Berkiellaceae</taxon>
        <taxon>Candidatus Berkiella</taxon>
    </lineage>
</organism>
<protein>
    <submittedName>
        <fullName evidence="1">Uncharacterized protein</fullName>
    </submittedName>
</protein>
<evidence type="ECO:0000313" key="3">
    <source>
        <dbReference type="Proteomes" id="UP000051494"/>
    </source>
</evidence>
<dbReference type="STRING" id="437022.CC99x_02306"/>
<gene>
    <name evidence="2" type="ORF">CC99x_012880</name>
    <name evidence="1" type="ORF">CC99x_02306</name>
</gene>
<sequence>MPNPPRIIEVSTHLNNCAFHTLIPYLMAFVNPAQNKAIDYHFAEANPTTNNINAFKKTKGYGYFLESFADYYQCSNVK</sequence>